<sequence>MADVLIRHVPDTVLAAIDGDAKRQGLSRSEYLRRALERTARASTDPVTVADLSHFSEAFADLADPDVMERAWE</sequence>
<evidence type="ECO:0000313" key="3">
    <source>
        <dbReference type="Proteomes" id="UP000572051"/>
    </source>
</evidence>
<dbReference type="GO" id="GO:0006355">
    <property type="term" value="P:regulation of DNA-templated transcription"/>
    <property type="evidence" value="ECO:0007669"/>
    <property type="project" value="InterPro"/>
</dbReference>
<proteinExistence type="predicted"/>
<dbReference type="InterPro" id="IPR010985">
    <property type="entry name" value="Ribbon_hlx_hlx"/>
</dbReference>
<organism evidence="2 3">
    <name type="scientific">Nocardiopsis aegyptia</name>
    <dbReference type="NCBI Taxonomy" id="220378"/>
    <lineage>
        <taxon>Bacteria</taxon>
        <taxon>Bacillati</taxon>
        <taxon>Actinomycetota</taxon>
        <taxon>Actinomycetes</taxon>
        <taxon>Streptosporangiales</taxon>
        <taxon>Nocardiopsidaceae</taxon>
        <taxon>Nocardiopsis</taxon>
    </lineage>
</organism>
<evidence type="ECO:0000259" key="1">
    <source>
        <dbReference type="Pfam" id="PF01402"/>
    </source>
</evidence>
<name>A0A7Z0JBM6_9ACTN</name>
<gene>
    <name evidence="2" type="ORF">HNR10_003480</name>
</gene>
<comment type="caution">
    <text evidence="2">The sequence shown here is derived from an EMBL/GenBank/DDBJ whole genome shotgun (WGS) entry which is preliminary data.</text>
</comment>
<dbReference type="InterPro" id="IPR013321">
    <property type="entry name" value="Arc_rbn_hlx_hlx"/>
</dbReference>
<accession>A0A7Z0JBM6</accession>
<reference evidence="2 3" key="1">
    <citation type="submission" date="2020-07" db="EMBL/GenBank/DDBJ databases">
        <title>Sequencing the genomes of 1000 actinobacteria strains.</title>
        <authorList>
            <person name="Klenk H.-P."/>
        </authorList>
    </citation>
    <scope>NUCLEOTIDE SEQUENCE [LARGE SCALE GENOMIC DNA]</scope>
    <source>
        <strain evidence="2 3">DSM 44442</strain>
    </source>
</reference>
<dbReference type="EMBL" id="JACCFS010000001">
    <property type="protein sequence ID" value="NYJ35599.1"/>
    <property type="molecule type" value="Genomic_DNA"/>
</dbReference>
<dbReference type="Proteomes" id="UP000572051">
    <property type="component" value="Unassembled WGS sequence"/>
</dbReference>
<dbReference type="SUPFAM" id="SSF47598">
    <property type="entry name" value="Ribbon-helix-helix"/>
    <property type="match status" value="1"/>
</dbReference>
<dbReference type="AlphaFoldDB" id="A0A7Z0JBM6"/>
<dbReference type="InterPro" id="IPR002145">
    <property type="entry name" value="CopG"/>
</dbReference>
<dbReference type="RefSeq" id="WP_179824860.1">
    <property type="nucleotide sequence ID" value="NZ_JACCFS010000001.1"/>
</dbReference>
<dbReference type="Pfam" id="PF01402">
    <property type="entry name" value="RHH_1"/>
    <property type="match status" value="1"/>
</dbReference>
<protein>
    <recommendedName>
        <fullName evidence="1">Ribbon-helix-helix protein CopG domain-containing protein</fullName>
    </recommendedName>
</protein>
<keyword evidence="3" id="KW-1185">Reference proteome</keyword>
<dbReference type="Gene3D" id="1.10.1220.10">
    <property type="entry name" value="Met repressor-like"/>
    <property type="match status" value="1"/>
</dbReference>
<feature type="domain" description="Ribbon-helix-helix protein CopG" evidence="1">
    <location>
        <begin position="8"/>
        <end position="38"/>
    </location>
</feature>
<evidence type="ECO:0000313" key="2">
    <source>
        <dbReference type="EMBL" id="NYJ35599.1"/>
    </source>
</evidence>